<evidence type="ECO:0000256" key="3">
    <source>
        <dbReference type="ARBA" id="ARBA00022676"/>
    </source>
</evidence>
<evidence type="ECO:0000256" key="5">
    <source>
        <dbReference type="ARBA" id="ARBA00022692"/>
    </source>
</evidence>
<dbReference type="OrthoDB" id="9812661at2"/>
<dbReference type="GO" id="GO:0032153">
    <property type="term" value="C:cell division site"/>
    <property type="evidence" value="ECO:0007669"/>
    <property type="project" value="TreeGrafter"/>
</dbReference>
<comment type="function">
    <text evidence="11">Peptidoglycan polymerase that is essential for cell wall elongation.</text>
</comment>
<keyword evidence="8 11" id="KW-1133">Transmembrane helix</keyword>
<organism evidence="12 13">
    <name type="scientific">Treponema bryantii</name>
    <dbReference type="NCBI Taxonomy" id="163"/>
    <lineage>
        <taxon>Bacteria</taxon>
        <taxon>Pseudomonadati</taxon>
        <taxon>Spirochaetota</taxon>
        <taxon>Spirochaetia</taxon>
        <taxon>Spirochaetales</taxon>
        <taxon>Treponemataceae</taxon>
        <taxon>Treponema</taxon>
    </lineage>
</organism>
<dbReference type="Proteomes" id="UP000182360">
    <property type="component" value="Unassembled WGS sequence"/>
</dbReference>
<accession>A0A1H9ANX6</accession>
<dbReference type="AlphaFoldDB" id="A0A1H9ANX6"/>
<feature type="transmembrane region" description="Helical" evidence="11">
    <location>
        <begin position="161"/>
        <end position="179"/>
    </location>
</feature>
<feature type="transmembrane region" description="Helical" evidence="11">
    <location>
        <begin position="294"/>
        <end position="316"/>
    </location>
</feature>
<evidence type="ECO:0000256" key="10">
    <source>
        <dbReference type="ARBA" id="ARBA00023316"/>
    </source>
</evidence>
<gene>
    <name evidence="11" type="primary">rodA</name>
    <name evidence="12" type="ORF">SAMN04487977_101412</name>
</gene>
<evidence type="ECO:0000256" key="9">
    <source>
        <dbReference type="ARBA" id="ARBA00023136"/>
    </source>
</evidence>
<dbReference type="GO" id="GO:0008955">
    <property type="term" value="F:peptidoglycan glycosyltransferase activity"/>
    <property type="evidence" value="ECO:0007669"/>
    <property type="project" value="UniProtKB-UniRule"/>
</dbReference>
<evidence type="ECO:0000256" key="11">
    <source>
        <dbReference type="HAMAP-Rule" id="MF_02079"/>
    </source>
</evidence>
<keyword evidence="6 11" id="KW-0133">Cell shape</keyword>
<feature type="transmembrane region" description="Helical" evidence="11">
    <location>
        <begin position="44"/>
        <end position="65"/>
    </location>
</feature>
<comment type="subcellular location">
    <subcellularLocation>
        <location evidence="11">Cell membrane</location>
        <topology evidence="11">Multi-pass membrane protein</topology>
    </subcellularLocation>
    <subcellularLocation>
        <location evidence="1">Membrane</location>
        <topology evidence="1">Multi-pass membrane protein</topology>
    </subcellularLocation>
</comment>
<feature type="transmembrane region" description="Helical" evidence="11">
    <location>
        <begin position="251"/>
        <end position="273"/>
    </location>
</feature>
<reference evidence="12 13" key="1">
    <citation type="submission" date="2016-10" db="EMBL/GenBank/DDBJ databases">
        <authorList>
            <person name="de Groot N.N."/>
        </authorList>
    </citation>
    <scope>NUCLEOTIDE SEQUENCE [LARGE SCALE GENOMIC DNA]</scope>
    <source>
        <strain evidence="12 13">B25</strain>
    </source>
</reference>
<dbReference type="EMBL" id="FOFU01000001">
    <property type="protein sequence ID" value="SEP78476.1"/>
    <property type="molecule type" value="Genomic_DNA"/>
</dbReference>
<dbReference type="GO" id="GO:0071555">
    <property type="term" value="P:cell wall organization"/>
    <property type="evidence" value="ECO:0007669"/>
    <property type="project" value="UniProtKB-KW"/>
</dbReference>
<dbReference type="Pfam" id="PF01098">
    <property type="entry name" value="FTSW_RODA_SPOVE"/>
    <property type="match status" value="2"/>
</dbReference>
<feature type="transmembrane region" description="Helical" evidence="11">
    <location>
        <begin position="12"/>
        <end position="32"/>
    </location>
</feature>
<feature type="transmembrane region" description="Helical" evidence="11">
    <location>
        <begin position="219"/>
        <end position="239"/>
    </location>
</feature>
<keyword evidence="2 11" id="KW-1003">Cell membrane</keyword>
<dbReference type="PANTHER" id="PTHR30474">
    <property type="entry name" value="CELL CYCLE PROTEIN"/>
    <property type="match status" value="1"/>
</dbReference>
<keyword evidence="13" id="KW-1185">Reference proteome</keyword>
<evidence type="ECO:0000256" key="6">
    <source>
        <dbReference type="ARBA" id="ARBA00022960"/>
    </source>
</evidence>
<dbReference type="GO" id="GO:0015648">
    <property type="term" value="F:lipid-linked peptidoglycan transporter activity"/>
    <property type="evidence" value="ECO:0007669"/>
    <property type="project" value="TreeGrafter"/>
</dbReference>
<comment type="similarity">
    <text evidence="11">Belongs to the SEDS family. MrdB/RodA subfamily.</text>
</comment>
<evidence type="ECO:0000256" key="2">
    <source>
        <dbReference type="ARBA" id="ARBA00022475"/>
    </source>
</evidence>
<dbReference type="NCBIfam" id="NF037961">
    <property type="entry name" value="RodA_shape"/>
    <property type="match status" value="1"/>
</dbReference>
<dbReference type="NCBIfam" id="TIGR02210">
    <property type="entry name" value="rodA_shape"/>
    <property type="match status" value="1"/>
</dbReference>
<feature type="transmembrane region" description="Helical" evidence="11">
    <location>
        <begin position="138"/>
        <end position="154"/>
    </location>
</feature>
<dbReference type="GO" id="GO:0009252">
    <property type="term" value="P:peptidoglycan biosynthetic process"/>
    <property type="evidence" value="ECO:0007669"/>
    <property type="project" value="UniProtKB-UniRule"/>
</dbReference>
<evidence type="ECO:0000313" key="12">
    <source>
        <dbReference type="EMBL" id="SEP78476.1"/>
    </source>
</evidence>
<dbReference type="GO" id="GO:0008360">
    <property type="term" value="P:regulation of cell shape"/>
    <property type="evidence" value="ECO:0007669"/>
    <property type="project" value="UniProtKB-KW"/>
</dbReference>
<dbReference type="eggNOG" id="COG0772">
    <property type="taxonomic scope" value="Bacteria"/>
</dbReference>
<dbReference type="EC" id="2.4.99.28" evidence="11"/>
<keyword evidence="7 11" id="KW-0573">Peptidoglycan synthesis</keyword>
<keyword evidence="9 11" id="KW-0472">Membrane</keyword>
<evidence type="ECO:0000256" key="7">
    <source>
        <dbReference type="ARBA" id="ARBA00022984"/>
    </source>
</evidence>
<dbReference type="STRING" id="163.SAMN04487775_104223"/>
<keyword evidence="5 11" id="KW-0812">Transmembrane</keyword>
<dbReference type="GO" id="GO:0051301">
    <property type="term" value="P:cell division"/>
    <property type="evidence" value="ECO:0007669"/>
    <property type="project" value="InterPro"/>
</dbReference>
<dbReference type="PROSITE" id="PS00428">
    <property type="entry name" value="FTSW_RODA_SPOVE"/>
    <property type="match status" value="1"/>
</dbReference>
<evidence type="ECO:0000256" key="1">
    <source>
        <dbReference type="ARBA" id="ARBA00004141"/>
    </source>
</evidence>
<protein>
    <recommendedName>
        <fullName evidence="11">Peptidoglycan glycosyltransferase RodA</fullName>
        <shortName evidence="11">PGT</shortName>
        <ecNumber evidence="11">2.4.99.28</ecNumber>
    </recommendedName>
    <alternativeName>
        <fullName evidence="11">Cell elongation protein RodA</fullName>
    </alternativeName>
    <alternativeName>
        <fullName evidence="11">Cell wall polymerase</fullName>
    </alternativeName>
    <alternativeName>
        <fullName evidence="11">Peptidoglycan polymerase</fullName>
        <shortName evidence="11">PG polymerase</shortName>
    </alternativeName>
</protein>
<proteinExistence type="inferred from homology"/>
<sequence length="437" mass="49405">MKNKFFSMFDYLLILVVLTLVALGVMFIYSSSINSEGVRVTNEYIKQIIWAAIGFVIMIGITIYDYRRTESLSIYGFIGLLILLVYTRIFGRYVNGAKSWIGIGEFGIQPSEFGKVFYILYLARVLDDTANGDQLKRFFLATGVLLLPMGLILLQPDLGTSSVYLPIYFIMCFIAGVPIRYIGYIFLFGVFTIFFAILPVWNAEIAINPLAVITILTNFRLRAILIFAFVVITLLGYVIRRYLHGPRYIHWIIYFTSIIALALIFSMILGKVLKDYQIKRLIIFMNPNKDPLGAGWNIIQSKVAIGAGGVIGQGYLMGTQSHYRFLPQQSTDFIFSILSEEFGFLGGMLVFSLYFIILLKILYIIRKCVNRYGSYICAGIFGMFSFHFFINVGMVMGIMPITGIPLLFLSYGGSSLLTAMTCIGLVMNVNYRKAELK</sequence>
<keyword evidence="4 11" id="KW-0808">Transferase</keyword>
<name>A0A1H9ANX6_9SPIR</name>
<feature type="transmembrane region" description="Helical" evidence="11">
    <location>
        <begin position="404"/>
        <end position="427"/>
    </location>
</feature>
<keyword evidence="10 11" id="KW-0961">Cell wall biogenesis/degradation</keyword>
<dbReference type="GO" id="GO:0005886">
    <property type="term" value="C:plasma membrane"/>
    <property type="evidence" value="ECO:0007669"/>
    <property type="project" value="UniProtKB-SubCell"/>
</dbReference>
<comment type="pathway">
    <text evidence="11">Cell wall biogenesis; peptidoglycan biosynthesis.</text>
</comment>
<evidence type="ECO:0000256" key="8">
    <source>
        <dbReference type="ARBA" id="ARBA00022989"/>
    </source>
</evidence>
<dbReference type="HAMAP" id="MF_02079">
    <property type="entry name" value="PGT_RodA"/>
    <property type="match status" value="1"/>
</dbReference>
<evidence type="ECO:0000256" key="4">
    <source>
        <dbReference type="ARBA" id="ARBA00022679"/>
    </source>
</evidence>
<feature type="transmembrane region" description="Helical" evidence="11">
    <location>
        <begin position="342"/>
        <end position="363"/>
    </location>
</feature>
<feature type="transmembrane region" description="Helical" evidence="11">
    <location>
        <begin position="72"/>
        <end position="90"/>
    </location>
</feature>
<keyword evidence="3 11" id="KW-0328">Glycosyltransferase</keyword>
<feature type="transmembrane region" description="Helical" evidence="11">
    <location>
        <begin position="375"/>
        <end position="398"/>
    </location>
</feature>
<dbReference type="InterPro" id="IPR001182">
    <property type="entry name" value="FtsW/RodA"/>
</dbReference>
<dbReference type="UniPathway" id="UPA00219"/>
<dbReference type="InterPro" id="IPR011923">
    <property type="entry name" value="RodA/MrdB"/>
</dbReference>
<dbReference type="InterPro" id="IPR018365">
    <property type="entry name" value="Cell_cycle_FtsW-rel_CS"/>
</dbReference>
<dbReference type="PANTHER" id="PTHR30474:SF1">
    <property type="entry name" value="PEPTIDOGLYCAN GLYCOSYLTRANSFERASE MRDB"/>
    <property type="match status" value="1"/>
</dbReference>
<evidence type="ECO:0000313" key="13">
    <source>
        <dbReference type="Proteomes" id="UP000182360"/>
    </source>
</evidence>
<dbReference type="RefSeq" id="WP_074640406.1">
    <property type="nucleotide sequence ID" value="NZ_FOFU01000001.1"/>
</dbReference>
<comment type="catalytic activity">
    <reaction evidence="11">
        <text>[GlcNAc-(1-&gt;4)-Mur2Ac(oyl-L-Ala-gamma-D-Glu-L-Lys-D-Ala-D-Ala)](n)-di-trans,octa-cis-undecaprenyl diphosphate + beta-D-GlcNAc-(1-&gt;4)-Mur2Ac(oyl-L-Ala-gamma-D-Glu-L-Lys-D-Ala-D-Ala)-di-trans,octa-cis-undecaprenyl diphosphate = [GlcNAc-(1-&gt;4)-Mur2Ac(oyl-L-Ala-gamma-D-Glu-L-Lys-D-Ala-D-Ala)](n+1)-di-trans,octa-cis-undecaprenyl diphosphate + di-trans,octa-cis-undecaprenyl diphosphate + H(+)</text>
        <dbReference type="Rhea" id="RHEA:23708"/>
        <dbReference type="Rhea" id="RHEA-COMP:9602"/>
        <dbReference type="Rhea" id="RHEA-COMP:9603"/>
        <dbReference type="ChEBI" id="CHEBI:15378"/>
        <dbReference type="ChEBI" id="CHEBI:58405"/>
        <dbReference type="ChEBI" id="CHEBI:60033"/>
        <dbReference type="ChEBI" id="CHEBI:78435"/>
        <dbReference type="EC" id="2.4.99.28"/>
    </reaction>
</comment>